<evidence type="ECO:0000256" key="1">
    <source>
        <dbReference type="SAM" id="MobiDB-lite"/>
    </source>
</evidence>
<dbReference type="GeneID" id="63719717"/>
<dbReference type="Proteomes" id="UP000076580">
    <property type="component" value="Chromosome 03"/>
</dbReference>
<evidence type="ECO:0000313" key="4">
    <source>
        <dbReference type="Proteomes" id="UP000076580"/>
    </source>
</evidence>
<gene>
    <name evidence="3" type="ORF">DCS_07074</name>
</gene>
<dbReference type="AlphaFoldDB" id="A0A151GDC1"/>
<dbReference type="RefSeq" id="XP_040654464.1">
    <property type="nucleotide sequence ID" value="XM_040804360.1"/>
</dbReference>
<keyword evidence="2" id="KW-1133">Transmembrane helix</keyword>
<feature type="transmembrane region" description="Helical" evidence="2">
    <location>
        <begin position="26"/>
        <end position="59"/>
    </location>
</feature>
<protein>
    <submittedName>
        <fullName evidence="3">Uncharacterized protein</fullName>
    </submittedName>
</protein>
<dbReference type="InParanoid" id="A0A151GDC1"/>
<reference evidence="3 4" key="1">
    <citation type="journal article" date="2016" name="Sci. Rep.">
        <title>Insights into Adaptations to a Near-Obligate Nematode Endoparasitic Lifestyle from the Finished Genome of Drechmeria coniospora.</title>
        <authorList>
            <person name="Zhang L."/>
            <person name="Zhou Z."/>
            <person name="Guo Q."/>
            <person name="Fokkens L."/>
            <person name="Miskei M."/>
            <person name="Pocsi I."/>
            <person name="Zhang W."/>
            <person name="Chen M."/>
            <person name="Wang L."/>
            <person name="Sun Y."/>
            <person name="Donzelli B.G."/>
            <person name="Gibson D.M."/>
            <person name="Nelson D.R."/>
            <person name="Luo J.G."/>
            <person name="Rep M."/>
            <person name="Liu H."/>
            <person name="Yang S."/>
            <person name="Wang J."/>
            <person name="Krasnoff S.B."/>
            <person name="Xu Y."/>
            <person name="Molnar I."/>
            <person name="Lin M."/>
        </authorList>
    </citation>
    <scope>NUCLEOTIDE SEQUENCE [LARGE SCALE GENOMIC DNA]</scope>
    <source>
        <strain evidence="3 4">ARSEF 6962</strain>
    </source>
</reference>
<feature type="region of interest" description="Disordered" evidence="1">
    <location>
        <begin position="70"/>
        <end position="102"/>
    </location>
</feature>
<accession>A0A151GDC1</accession>
<dbReference type="EMBL" id="LAYC01000003">
    <property type="protein sequence ID" value="KYK55112.1"/>
    <property type="molecule type" value="Genomic_DNA"/>
</dbReference>
<keyword evidence="2" id="KW-0812">Transmembrane</keyword>
<evidence type="ECO:0000313" key="3">
    <source>
        <dbReference type="EMBL" id="KYK55112.1"/>
    </source>
</evidence>
<organism evidence="3 4">
    <name type="scientific">Drechmeria coniospora</name>
    <name type="common">Nematophagous fungus</name>
    <name type="synonym">Meria coniospora</name>
    <dbReference type="NCBI Taxonomy" id="98403"/>
    <lineage>
        <taxon>Eukaryota</taxon>
        <taxon>Fungi</taxon>
        <taxon>Dikarya</taxon>
        <taxon>Ascomycota</taxon>
        <taxon>Pezizomycotina</taxon>
        <taxon>Sordariomycetes</taxon>
        <taxon>Hypocreomycetidae</taxon>
        <taxon>Hypocreales</taxon>
        <taxon>Ophiocordycipitaceae</taxon>
        <taxon>Drechmeria</taxon>
    </lineage>
</organism>
<name>A0A151GDC1_DRECN</name>
<comment type="caution">
    <text evidence="3">The sequence shown here is derived from an EMBL/GenBank/DDBJ whole genome shotgun (WGS) entry which is preliminary data.</text>
</comment>
<keyword evidence="2" id="KW-0472">Membrane</keyword>
<proteinExistence type="predicted"/>
<keyword evidence="4" id="KW-1185">Reference proteome</keyword>
<sequence>MADPTVWTLWGDSWNLKQLLTPASSLLVRCISFVCFVLGTFLLLPLLFFVGCDLFLWLWRHCWSMFPAPETAAPAERPTDVSSPTRATIANEAENPKARKRL</sequence>
<evidence type="ECO:0000256" key="2">
    <source>
        <dbReference type="SAM" id="Phobius"/>
    </source>
</evidence>